<dbReference type="InterPro" id="IPR050109">
    <property type="entry name" value="HTH-type_TetR-like_transc_reg"/>
</dbReference>
<dbReference type="GO" id="GO:0000976">
    <property type="term" value="F:transcription cis-regulatory region binding"/>
    <property type="evidence" value="ECO:0007669"/>
    <property type="project" value="TreeGrafter"/>
</dbReference>
<organism evidence="6 7">
    <name type="scientific">Umezawaea endophytica</name>
    <dbReference type="NCBI Taxonomy" id="1654476"/>
    <lineage>
        <taxon>Bacteria</taxon>
        <taxon>Bacillati</taxon>
        <taxon>Actinomycetota</taxon>
        <taxon>Actinomycetes</taxon>
        <taxon>Pseudonocardiales</taxon>
        <taxon>Pseudonocardiaceae</taxon>
        <taxon>Umezawaea</taxon>
    </lineage>
</organism>
<feature type="DNA-binding region" description="H-T-H motif" evidence="4">
    <location>
        <begin position="35"/>
        <end position="54"/>
    </location>
</feature>
<proteinExistence type="predicted"/>
<keyword evidence="1" id="KW-0805">Transcription regulation</keyword>
<reference evidence="6" key="1">
    <citation type="submission" date="2022-08" db="EMBL/GenBank/DDBJ databases">
        <authorList>
            <person name="Tistechok S."/>
            <person name="Samborskyy M."/>
            <person name="Roman I."/>
        </authorList>
    </citation>
    <scope>NUCLEOTIDE SEQUENCE</scope>
    <source>
        <strain evidence="6">DSM 103496</strain>
    </source>
</reference>
<name>A0A9X2ZZH8_9PSEU</name>
<dbReference type="SUPFAM" id="SSF46689">
    <property type="entry name" value="Homeodomain-like"/>
    <property type="match status" value="1"/>
</dbReference>
<evidence type="ECO:0000313" key="7">
    <source>
        <dbReference type="Proteomes" id="UP001141259"/>
    </source>
</evidence>
<dbReference type="EMBL" id="JANYMP010000001">
    <property type="protein sequence ID" value="MCS7475888.1"/>
    <property type="molecule type" value="Genomic_DNA"/>
</dbReference>
<dbReference type="InterPro" id="IPR009057">
    <property type="entry name" value="Homeodomain-like_sf"/>
</dbReference>
<evidence type="ECO:0000313" key="6">
    <source>
        <dbReference type="EMBL" id="MCS7475888.1"/>
    </source>
</evidence>
<dbReference type="GO" id="GO:0003700">
    <property type="term" value="F:DNA-binding transcription factor activity"/>
    <property type="evidence" value="ECO:0007669"/>
    <property type="project" value="TreeGrafter"/>
</dbReference>
<evidence type="ECO:0000256" key="3">
    <source>
        <dbReference type="ARBA" id="ARBA00023163"/>
    </source>
</evidence>
<comment type="caution">
    <text evidence="6">The sequence shown here is derived from an EMBL/GenBank/DDBJ whole genome shotgun (WGS) entry which is preliminary data.</text>
</comment>
<evidence type="ECO:0000256" key="4">
    <source>
        <dbReference type="PROSITE-ProRule" id="PRU00335"/>
    </source>
</evidence>
<gene>
    <name evidence="6" type="ORF">NZH93_03405</name>
</gene>
<accession>A0A9X2ZZH8</accession>
<dbReference type="PANTHER" id="PTHR30055">
    <property type="entry name" value="HTH-TYPE TRANSCRIPTIONAL REGULATOR RUTR"/>
    <property type="match status" value="1"/>
</dbReference>
<sequence length="209" mass="22914">MTGPGIRELKKARTRRLIADTAARLFAQHGYENVSVNDVAREAQVSEQTVYNYFQTKQHLVTDRDQQIQDRLCDLVRSRPAGTSPAAAIRDYTLASVDAIRAVPAEIWPGELGHLAAISPTVRRLALDLTDRQATALAAAIGDTTPLSPEVARLHGIALSGVFQIIIGEAGRRTLEGQDQDRIADELRGIVENVLDELDRWFTAPAAPR</sequence>
<feature type="domain" description="HTH tetR-type" evidence="5">
    <location>
        <begin position="12"/>
        <end position="72"/>
    </location>
</feature>
<dbReference type="InterPro" id="IPR001647">
    <property type="entry name" value="HTH_TetR"/>
</dbReference>
<evidence type="ECO:0000256" key="1">
    <source>
        <dbReference type="ARBA" id="ARBA00023015"/>
    </source>
</evidence>
<dbReference type="PANTHER" id="PTHR30055:SF234">
    <property type="entry name" value="HTH-TYPE TRANSCRIPTIONAL REGULATOR BETI"/>
    <property type="match status" value="1"/>
</dbReference>
<evidence type="ECO:0000256" key="2">
    <source>
        <dbReference type="ARBA" id="ARBA00023125"/>
    </source>
</evidence>
<dbReference type="PRINTS" id="PR00455">
    <property type="entry name" value="HTHTETR"/>
</dbReference>
<evidence type="ECO:0000259" key="5">
    <source>
        <dbReference type="PROSITE" id="PS50977"/>
    </source>
</evidence>
<keyword evidence="2 4" id="KW-0238">DNA-binding</keyword>
<keyword evidence="7" id="KW-1185">Reference proteome</keyword>
<dbReference type="RefSeq" id="WP_259621387.1">
    <property type="nucleotide sequence ID" value="NZ_JANYMP010000001.1"/>
</dbReference>
<dbReference type="Proteomes" id="UP001141259">
    <property type="component" value="Unassembled WGS sequence"/>
</dbReference>
<dbReference type="AlphaFoldDB" id="A0A9X2ZZH8"/>
<keyword evidence="3" id="KW-0804">Transcription</keyword>
<dbReference type="Gene3D" id="1.10.357.10">
    <property type="entry name" value="Tetracycline Repressor, domain 2"/>
    <property type="match status" value="1"/>
</dbReference>
<dbReference type="PROSITE" id="PS50977">
    <property type="entry name" value="HTH_TETR_2"/>
    <property type="match status" value="1"/>
</dbReference>
<protein>
    <submittedName>
        <fullName evidence="6">TetR/AcrR family transcriptional regulator</fullName>
    </submittedName>
</protein>
<dbReference type="Pfam" id="PF00440">
    <property type="entry name" value="TetR_N"/>
    <property type="match status" value="1"/>
</dbReference>